<dbReference type="Proteomes" id="UP000187651">
    <property type="component" value="Unassembled WGS sequence"/>
</dbReference>
<protein>
    <submittedName>
        <fullName evidence="1">Uncharacterized protein</fullName>
    </submittedName>
</protein>
<keyword evidence="2" id="KW-1185">Reference proteome</keyword>
<name>A0A1G9TQR9_9FIRM</name>
<dbReference type="RefSeq" id="WP_155885902.1">
    <property type="nucleotide sequence ID" value="NZ_FNHZ01000001.1"/>
</dbReference>
<evidence type="ECO:0000313" key="1">
    <source>
        <dbReference type="EMBL" id="SDM49898.1"/>
    </source>
</evidence>
<organism evidence="1 2">
    <name type="scientific">Lachnospira pectinoschiza</name>
    <dbReference type="NCBI Taxonomy" id="28052"/>
    <lineage>
        <taxon>Bacteria</taxon>
        <taxon>Bacillati</taxon>
        <taxon>Bacillota</taxon>
        <taxon>Clostridia</taxon>
        <taxon>Lachnospirales</taxon>
        <taxon>Lachnospiraceae</taxon>
        <taxon>Lachnospira</taxon>
    </lineage>
</organism>
<dbReference type="AlphaFoldDB" id="A0A1G9TQR9"/>
<reference evidence="2" key="1">
    <citation type="submission" date="2016-10" db="EMBL/GenBank/DDBJ databases">
        <authorList>
            <person name="Varghese N."/>
            <person name="Submissions S."/>
        </authorList>
    </citation>
    <scope>NUCLEOTIDE SEQUENCE [LARGE SCALE GENOMIC DNA]</scope>
    <source>
        <strain evidence="2">M83</strain>
    </source>
</reference>
<gene>
    <name evidence="1" type="ORF">SAMN05216544_0446</name>
</gene>
<sequence length="57" mass="6789">MGRDEQAQVNWRVEDIKKMLYELRIPATESNIDKAYNTVLKHRKLIQARIKEKNFSA</sequence>
<proteinExistence type="predicted"/>
<dbReference type="EMBL" id="FNHZ01000001">
    <property type="protein sequence ID" value="SDM49898.1"/>
    <property type="molecule type" value="Genomic_DNA"/>
</dbReference>
<accession>A0A1G9TQR9</accession>
<evidence type="ECO:0000313" key="2">
    <source>
        <dbReference type="Proteomes" id="UP000187651"/>
    </source>
</evidence>